<gene>
    <name evidence="1" type="ORF">I9054_002540</name>
</gene>
<organism evidence="1 2">
    <name type="scientific">Acinetobacter bereziniae</name>
    <name type="common">Acinetobacter genomosp. 10</name>
    <dbReference type="NCBI Taxonomy" id="106648"/>
    <lineage>
        <taxon>Bacteria</taxon>
        <taxon>Pseudomonadati</taxon>
        <taxon>Pseudomonadota</taxon>
        <taxon>Gammaproteobacteria</taxon>
        <taxon>Moraxellales</taxon>
        <taxon>Moraxellaceae</taxon>
        <taxon>Acinetobacter</taxon>
    </lineage>
</organism>
<reference evidence="1" key="1">
    <citation type="submission" date="2022-02" db="EMBL/GenBank/DDBJ databases">
        <title>Characterization of Tn125 harboring carbapenem-resistant Acinetobacter bereziniae clinical isolates.</title>
        <authorList>
            <person name="Wong N.-K."/>
            <person name="Pan Q."/>
        </authorList>
    </citation>
    <scope>NUCLEOTIDE SEQUENCE</scope>
    <source>
        <strain evidence="1">GD03393</strain>
    </source>
</reference>
<dbReference type="SFLD" id="SFLDS00019">
    <property type="entry name" value="Glutathione_Transferase_(cytos"/>
    <property type="match status" value="1"/>
</dbReference>
<dbReference type="CDD" id="cd03207">
    <property type="entry name" value="GST_C_8"/>
    <property type="match status" value="1"/>
</dbReference>
<dbReference type="AlphaFoldDB" id="A0A8I1ALX7"/>
<dbReference type="EMBL" id="CP092085">
    <property type="protein sequence ID" value="UUN98362.1"/>
    <property type="molecule type" value="Genomic_DNA"/>
</dbReference>
<protein>
    <submittedName>
        <fullName evidence="1">Glutathione S-transferase family protein</fullName>
    </submittedName>
</protein>
<dbReference type="Gene3D" id="3.40.30.10">
    <property type="entry name" value="Glutaredoxin"/>
    <property type="match status" value="1"/>
</dbReference>
<dbReference type="SUPFAM" id="SSF52833">
    <property type="entry name" value="Thioredoxin-like"/>
    <property type="match status" value="1"/>
</dbReference>
<proteinExistence type="predicted"/>
<dbReference type="PROSITE" id="PS50404">
    <property type="entry name" value="GST_NTER"/>
    <property type="match status" value="1"/>
</dbReference>
<dbReference type="InterPro" id="IPR040079">
    <property type="entry name" value="Glutathione_S-Trfase"/>
</dbReference>
<dbReference type="Pfam" id="PF02798">
    <property type="entry name" value="GST_N"/>
    <property type="match status" value="1"/>
</dbReference>
<dbReference type="SFLD" id="SFLDG01150">
    <property type="entry name" value="Main.1:_Beta-like"/>
    <property type="match status" value="1"/>
</dbReference>
<evidence type="ECO:0000313" key="2">
    <source>
        <dbReference type="Proteomes" id="UP000644140"/>
    </source>
</evidence>
<dbReference type="InterPro" id="IPR036282">
    <property type="entry name" value="Glutathione-S-Trfase_C_sf"/>
</dbReference>
<dbReference type="Pfam" id="PF14497">
    <property type="entry name" value="GST_C_3"/>
    <property type="match status" value="1"/>
</dbReference>
<dbReference type="InterPro" id="IPR004046">
    <property type="entry name" value="GST_C"/>
</dbReference>
<dbReference type="PANTHER" id="PTHR44051">
    <property type="entry name" value="GLUTATHIONE S-TRANSFERASE-RELATED"/>
    <property type="match status" value="1"/>
</dbReference>
<dbReference type="InterPro" id="IPR004045">
    <property type="entry name" value="Glutathione_S-Trfase_N"/>
</dbReference>
<accession>A0A8I1ALX7</accession>
<dbReference type="Gene3D" id="1.20.1050.10">
    <property type="match status" value="1"/>
</dbReference>
<dbReference type="CDD" id="cd03046">
    <property type="entry name" value="GST_N_GTT1_like"/>
    <property type="match status" value="1"/>
</dbReference>
<sequence length="201" mass="22771">MGLKLYTNAQSRGLVIEWLMIELGAEFEKIELAFYTEMKSESYLKINPFGKVPTLVDGDIVIYEMAAICAYLADKFFDQGLAPALDDPKRGLYYRWLLFAAGPWDAANSDRALKVEIADEQKKHIGYGNFQDTYTALIQGLEQAQPYLCGEQFTAADVFVGSMLFWQLKMAEIESHPAIEKYLDAVKSRKNLKNPQSLFAE</sequence>
<dbReference type="PANTHER" id="PTHR44051:SF8">
    <property type="entry name" value="GLUTATHIONE S-TRANSFERASE GSTA"/>
    <property type="match status" value="1"/>
</dbReference>
<dbReference type="Proteomes" id="UP000644140">
    <property type="component" value="Chromosome"/>
</dbReference>
<dbReference type="SFLD" id="SFLDG00358">
    <property type="entry name" value="Main_(cytGST)"/>
    <property type="match status" value="1"/>
</dbReference>
<dbReference type="GeneID" id="69464286"/>
<dbReference type="InterPro" id="IPR036249">
    <property type="entry name" value="Thioredoxin-like_sf"/>
</dbReference>
<dbReference type="RefSeq" id="WP_151780697.1">
    <property type="nucleotide sequence ID" value="NZ_BKNL01000005.1"/>
</dbReference>
<evidence type="ECO:0000313" key="1">
    <source>
        <dbReference type="EMBL" id="UUN98362.1"/>
    </source>
</evidence>
<dbReference type="SUPFAM" id="SSF47616">
    <property type="entry name" value="GST C-terminal domain-like"/>
    <property type="match status" value="1"/>
</dbReference>
<name>A0A8I1ALX7_ACIBZ</name>